<evidence type="ECO:0000256" key="2">
    <source>
        <dbReference type="SAM" id="MobiDB-lite"/>
    </source>
</evidence>
<protein>
    <recommendedName>
        <fullName evidence="3">Peptidoglycan recognition protein family domain-containing protein</fullName>
    </recommendedName>
</protein>
<dbReference type="InterPro" id="IPR015510">
    <property type="entry name" value="PGRP"/>
</dbReference>
<comment type="caution">
    <text evidence="4">The sequence shown here is derived from an EMBL/GenBank/DDBJ whole genome shotgun (WGS) entry which is preliminary data.</text>
</comment>
<dbReference type="PANTHER" id="PTHR11022:SF41">
    <property type="entry name" value="PEPTIDOGLYCAN-RECOGNITION PROTEIN LC-RELATED"/>
    <property type="match status" value="1"/>
</dbReference>
<feature type="domain" description="Peptidoglycan recognition protein family" evidence="3">
    <location>
        <begin position="3"/>
        <end position="147"/>
    </location>
</feature>
<organism evidence="4 5">
    <name type="scientific">Streptosporangium album</name>
    <dbReference type="NCBI Taxonomy" id="47479"/>
    <lineage>
        <taxon>Bacteria</taxon>
        <taxon>Bacillati</taxon>
        <taxon>Actinomycetota</taxon>
        <taxon>Actinomycetes</taxon>
        <taxon>Streptosporangiales</taxon>
        <taxon>Streptosporangiaceae</taxon>
        <taxon>Streptosporangium</taxon>
    </lineage>
</organism>
<dbReference type="PANTHER" id="PTHR11022">
    <property type="entry name" value="PEPTIDOGLYCAN RECOGNITION PROTEIN"/>
    <property type="match status" value="1"/>
</dbReference>
<dbReference type="Gene3D" id="3.40.80.10">
    <property type="entry name" value="Peptidoglycan recognition protein-like"/>
    <property type="match status" value="1"/>
</dbReference>
<feature type="compositionally biased region" description="Basic residues" evidence="2">
    <location>
        <begin position="259"/>
        <end position="268"/>
    </location>
</feature>
<dbReference type="Pfam" id="PF01471">
    <property type="entry name" value="PG_binding_1"/>
    <property type="match status" value="1"/>
</dbReference>
<dbReference type="InterPro" id="IPR036366">
    <property type="entry name" value="PGBDSf"/>
</dbReference>
<feature type="region of interest" description="Disordered" evidence="2">
    <location>
        <begin position="249"/>
        <end position="268"/>
    </location>
</feature>
<proteinExistence type="inferred from homology"/>
<dbReference type="InterPro" id="IPR006619">
    <property type="entry name" value="PGRP_domain_met/bac"/>
</dbReference>
<dbReference type="Gene3D" id="1.10.101.10">
    <property type="entry name" value="PGBD-like superfamily/PGBD"/>
    <property type="match status" value="1"/>
</dbReference>
<feature type="region of interest" description="Disordered" evidence="2">
    <location>
        <begin position="158"/>
        <end position="197"/>
    </location>
</feature>
<dbReference type="Proteomes" id="UP000534286">
    <property type="component" value="Unassembled WGS sequence"/>
</dbReference>
<dbReference type="InterPro" id="IPR036505">
    <property type="entry name" value="Amidase/PGRP_sf"/>
</dbReference>
<accession>A0A7W7RXE9</accession>
<name>A0A7W7RXE9_9ACTN</name>
<dbReference type="CDD" id="cd06583">
    <property type="entry name" value="PGRP"/>
    <property type="match status" value="1"/>
</dbReference>
<dbReference type="AlphaFoldDB" id="A0A7W7RXE9"/>
<dbReference type="SMART" id="SM00701">
    <property type="entry name" value="PGRP"/>
    <property type="match status" value="1"/>
</dbReference>
<evidence type="ECO:0000259" key="3">
    <source>
        <dbReference type="SMART" id="SM00701"/>
    </source>
</evidence>
<dbReference type="GO" id="GO:0009253">
    <property type="term" value="P:peptidoglycan catabolic process"/>
    <property type="evidence" value="ECO:0007669"/>
    <property type="project" value="InterPro"/>
</dbReference>
<reference evidence="4 5" key="1">
    <citation type="submission" date="2020-08" db="EMBL/GenBank/DDBJ databases">
        <title>Sequencing the genomes of 1000 actinobacteria strains.</title>
        <authorList>
            <person name="Klenk H.-P."/>
        </authorList>
    </citation>
    <scope>NUCLEOTIDE SEQUENCE [LARGE SCALE GENOMIC DNA]</scope>
    <source>
        <strain evidence="4 5">DSM 43023</strain>
    </source>
</reference>
<dbReference type="InterPro" id="IPR002477">
    <property type="entry name" value="Peptidoglycan-bd-like"/>
</dbReference>
<dbReference type="SUPFAM" id="SSF47090">
    <property type="entry name" value="PGBD-like"/>
    <property type="match status" value="1"/>
</dbReference>
<dbReference type="InterPro" id="IPR002502">
    <property type="entry name" value="Amidase_domain"/>
</dbReference>
<evidence type="ECO:0000256" key="1">
    <source>
        <dbReference type="ARBA" id="ARBA00007553"/>
    </source>
</evidence>
<dbReference type="RefSeq" id="WP_184755892.1">
    <property type="nucleotide sequence ID" value="NZ_BAABEK010000072.1"/>
</dbReference>
<keyword evidence="5" id="KW-1185">Reference proteome</keyword>
<comment type="similarity">
    <text evidence="1">Belongs to the N-acetylmuramoyl-L-alanine amidase 2 family.</text>
</comment>
<dbReference type="GO" id="GO:0008270">
    <property type="term" value="F:zinc ion binding"/>
    <property type="evidence" value="ECO:0007669"/>
    <property type="project" value="InterPro"/>
</dbReference>
<dbReference type="InterPro" id="IPR036365">
    <property type="entry name" value="PGBD-like_sf"/>
</dbReference>
<sequence>MSIDLITRRDWKARAPKGAYTPISGTRGVKVHYTGGNVPADITHPDNHHKCVVLVRGFQNHHMDGNGWTDLAYSMVACPHQKVFEGRGPFKLTAANGAGLNSQHYSVLALVGSSGFTHPNDGVLDAITYLRDHGRAGKEIKGHRDGYSTDCPGGPLYDWVKRGAPRPAGGASPARPDKPATGKPATPSKPATGKGWPGRYLAYKPDAMMTGPDVSEWQRILKRNGYTVDVDGKFGKMTRAATVVLQREDHTRQGGRWQTRVHGRRRRGGGVAADLRRLLGKHTPGMAGKLYPCRSGPYPLDFPRLLPGPPLGSAAT</sequence>
<dbReference type="GO" id="GO:0008745">
    <property type="term" value="F:N-acetylmuramoyl-L-alanine amidase activity"/>
    <property type="evidence" value="ECO:0007669"/>
    <property type="project" value="InterPro"/>
</dbReference>
<dbReference type="EMBL" id="JACHJU010000001">
    <property type="protein sequence ID" value="MBB4940009.1"/>
    <property type="molecule type" value="Genomic_DNA"/>
</dbReference>
<gene>
    <name evidence="4" type="ORF">FHR32_004314</name>
</gene>
<evidence type="ECO:0000313" key="4">
    <source>
        <dbReference type="EMBL" id="MBB4940009.1"/>
    </source>
</evidence>
<feature type="compositionally biased region" description="Low complexity" evidence="2">
    <location>
        <begin position="165"/>
        <end position="174"/>
    </location>
</feature>
<evidence type="ECO:0000313" key="5">
    <source>
        <dbReference type="Proteomes" id="UP000534286"/>
    </source>
</evidence>
<dbReference type="SUPFAM" id="SSF55846">
    <property type="entry name" value="N-acetylmuramoyl-L-alanine amidase-like"/>
    <property type="match status" value="1"/>
</dbReference>